<accession>A0A182JA82</accession>
<dbReference type="EnsemblMetazoa" id="AATE014281-RA">
    <property type="protein sequence ID" value="AATE014281-PA.1"/>
    <property type="gene ID" value="AATE014281"/>
</dbReference>
<feature type="compositionally biased region" description="Acidic residues" evidence="2">
    <location>
        <begin position="36"/>
        <end position="55"/>
    </location>
</feature>
<dbReference type="STRING" id="41427.A0A182JA82"/>
<feature type="compositionally biased region" description="Polar residues" evidence="2">
    <location>
        <begin position="906"/>
        <end position="923"/>
    </location>
</feature>
<feature type="compositionally biased region" description="Basic and acidic residues" evidence="2">
    <location>
        <begin position="148"/>
        <end position="159"/>
    </location>
</feature>
<feature type="compositionally biased region" description="Basic residues" evidence="2">
    <location>
        <begin position="160"/>
        <end position="189"/>
    </location>
</feature>
<evidence type="ECO:0000313" key="4">
    <source>
        <dbReference type="EnsemblMetazoa" id="AATE014281-PA.1"/>
    </source>
</evidence>
<feature type="domain" description="Putative zinc-finger" evidence="3">
    <location>
        <begin position="1347"/>
        <end position="1367"/>
    </location>
</feature>
<feature type="region of interest" description="Disordered" evidence="2">
    <location>
        <begin position="1243"/>
        <end position="1325"/>
    </location>
</feature>
<feature type="compositionally biased region" description="Basic and acidic residues" evidence="2">
    <location>
        <begin position="564"/>
        <end position="588"/>
    </location>
</feature>
<feature type="region of interest" description="Disordered" evidence="2">
    <location>
        <begin position="767"/>
        <end position="794"/>
    </location>
</feature>
<feature type="compositionally biased region" description="Basic and acidic residues" evidence="2">
    <location>
        <begin position="1273"/>
        <end position="1285"/>
    </location>
</feature>
<feature type="region of interest" description="Disordered" evidence="2">
    <location>
        <begin position="123"/>
        <end position="208"/>
    </location>
</feature>
<feature type="compositionally biased region" description="Low complexity" evidence="2">
    <location>
        <begin position="836"/>
        <end position="846"/>
    </location>
</feature>
<feature type="compositionally biased region" description="Basic and acidic residues" evidence="2">
    <location>
        <begin position="1302"/>
        <end position="1316"/>
    </location>
</feature>
<evidence type="ECO:0000256" key="1">
    <source>
        <dbReference type="SAM" id="Coils"/>
    </source>
</evidence>
<feature type="compositionally biased region" description="Polar residues" evidence="2">
    <location>
        <begin position="814"/>
        <end position="824"/>
    </location>
</feature>
<feature type="compositionally biased region" description="Polar residues" evidence="2">
    <location>
        <begin position="643"/>
        <end position="664"/>
    </location>
</feature>
<feature type="compositionally biased region" description="Basic residues" evidence="2">
    <location>
        <begin position="125"/>
        <end position="147"/>
    </location>
</feature>
<feature type="region of interest" description="Disordered" evidence="2">
    <location>
        <begin position="1172"/>
        <end position="1216"/>
    </location>
</feature>
<feature type="region of interest" description="Disordered" evidence="2">
    <location>
        <begin position="428"/>
        <end position="495"/>
    </location>
</feature>
<proteinExistence type="predicted"/>
<sequence>MENPVGVRQEAEEQHSPKIGDLPEGLVLVSSGSEDGQQDDEQEEGEIQDDDDEEEIGCRAGQQLDLEDISSEEESNIRERMAVLEAMDKQVGLIKKITSRSSYDYLNDDDAVYGKENYLYYYQQKQHHRNSNSHKSAKLPVAKKHDHRRETSKRVESLRMHIHSKRHLEKTKEKTKRSSHKKHKRRKHVVPSSPSPQRRVVSSDSEPEATVDREYLKIACATEKMRKSDKLHGSKNPLKDKLLLLSGKRRAEGAQVEAPVIVDSSSSGPEGDLEDEEELQLRLLALSTKPIVRESGYSEVICDLQLPSPPPPPSIIDTLDEDDLPIMPMAFAPESYRSEERELRLIALKSAVMKKHETRLKRKEQDAERPYSPSDDIVLTPVREVPPVYDELDNDLYSDGKASVEIVEDDNDVLIVETPCELIALDDTDEEEAEEGGRDMEISSVESPVPAAAGQDNECCPNDMTEDSQQPIDMELASSEHSSESFSESMQHGSIRPNSMLQIGFDSCDSELFTRRATKPPQSPPMTPDSMEEAEAEALRQLLLTKMRQKQNQKTIQEQIPEEPVTRDDPEEPITRDDPEEPVTRDDPEVTLNLSNNVEAMPAESAESTVQPRQEESLMAYGEATEQVGEGPSFEENPPLPRKSSQVASPTVNPNLITLVNRSTAMRKRRKKSQSIKSSGVEPDAGSSLTANKVLAIATLPSAARPEPLKASMVRTQKLVNNPNKLINLNQTISPSPPLTRTNSPNHLTNGDTLVSRPVAKLVIQLGNSDSDSDVDFGSPSPAEGEALLPTDGAAMPTVRFEEQLDRFLKSVRSKTSVAPSNGDDNTKDYSDHSDSGSNMSKGSSSAKQLQPKPPAKRSQPISFAGSTTASSTAVKHLPKSAQMEYMRLVARMAQLEQHKLARQRGPTTAPNEANTSPSSATKRTAGDSCEEAFDKSSKVSGRDQLATKSPGKRKHSQSEVQSTKAPADADGNPIIQDPMERKLQQIRTSIPNLSQSSRNRLLLTAEKQLEKHSGTFLQELEQHNSTILSAQHERRELFQLDSRIELLKEKLAILERAREQQRHRSVDTFTILQASHRKIVTSRKRASELERMCNEIGQRIVGEEYQPPSLSSGPVLQEQLRILAIETRQLRAIRKPTLDEFKEQMLANHRRKLMESTGETLLEKDDCQKEATYHPESEHEKTDQESPAVEQAPEEPASISLEAPEEEVEKRTATPCEGMCEAVSVNQAVEEPVVDSRIEPDSVAMQQPEPIKPSSMASDDQSTEDDEATESFPHETQEADREEIPPPGEVAFDHALPLEQEVDKPVRDETVKEPESIPNEPIPFVKYTSPLLSLKQGVQHIPTGVLCPYELGGQCVDRECKYEHFAPQ</sequence>
<feature type="coiled-coil region" evidence="1">
    <location>
        <begin position="1031"/>
        <end position="1065"/>
    </location>
</feature>
<feature type="region of interest" description="Disordered" evidence="2">
    <location>
        <begin position="728"/>
        <end position="753"/>
    </location>
</feature>
<feature type="region of interest" description="Disordered" evidence="2">
    <location>
        <begin position="812"/>
        <end position="877"/>
    </location>
</feature>
<feature type="compositionally biased region" description="Acidic residues" evidence="2">
    <location>
        <begin position="65"/>
        <end position="74"/>
    </location>
</feature>
<reference evidence="4" key="1">
    <citation type="submission" date="2022-08" db="UniProtKB">
        <authorList>
            <consortium name="EnsemblMetazoa"/>
        </authorList>
    </citation>
    <scope>IDENTIFICATION</scope>
    <source>
        <strain evidence="4">EBRO</strain>
    </source>
</reference>
<feature type="compositionally biased region" description="Low complexity" evidence="2">
    <location>
        <begin position="865"/>
        <end position="874"/>
    </location>
</feature>
<evidence type="ECO:0000256" key="2">
    <source>
        <dbReference type="SAM" id="MobiDB-lite"/>
    </source>
</evidence>
<evidence type="ECO:0000259" key="3">
    <source>
        <dbReference type="Pfam" id="PF10650"/>
    </source>
</evidence>
<keyword evidence="1" id="KW-0175">Coiled coil</keyword>
<feature type="compositionally biased region" description="Basic and acidic residues" evidence="2">
    <location>
        <begin position="933"/>
        <end position="942"/>
    </location>
</feature>
<dbReference type="Pfam" id="PF10650">
    <property type="entry name" value="zf-C3H1"/>
    <property type="match status" value="1"/>
</dbReference>
<feature type="compositionally biased region" description="Basic and acidic residues" evidence="2">
    <location>
        <begin position="1172"/>
        <end position="1185"/>
    </location>
</feature>
<name>A0A182JA82_ANOAO</name>
<feature type="compositionally biased region" description="Basic residues" evidence="2">
    <location>
        <begin position="665"/>
        <end position="674"/>
    </location>
</feature>
<feature type="region of interest" description="Disordered" evidence="2">
    <location>
        <begin position="1"/>
        <end position="75"/>
    </location>
</feature>
<dbReference type="InterPro" id="IPR019607">
    <property type="entry name" value="Putative_zinc-finger_domain"/>
</dbReference>
<organism evidence="4">
    <name type="scientific">Anopheles atroparvus</name>
    <name type="common">European mosquito</name>
    <dbReference type="NCBI Taxonomy" id="41427"/>
    <lineage>
        <taxon>Eukaryota</taxon>
        <taxon>Metazoa</taxon>
        <taxon>Ecdysozoa</taxon>
        <taxon>Arthropoda</taxon>
        <taxon>Hexapoda</taxon>
        <taxon>Insecta</taxon>
        <taxon>Pterygota</taxon>
        <taxon>Neoptera</taxon>
        <taxon>Endopterygota</taxon>
        <taxon>Diptera</taxon>
        <taxon>Nematocera</taxon>
        <taxon>Culicoidea</taxon>
        <taxon>Culicidae</taxon>
        <taxon>Anophelinae</taxon>
        <taxon>Anopheles</taxon>
    </lineage>
</organism>
<feature type="compositionally biased region" description="Basic and acidic residues" evidence="2">
    <location>
        <begin position="9"/>
        <end position="18"/>
    </location>
</feature>
<feature type="region of interest" description="Disordered" evidence="2">
    <location>
        <begin position="901"/>
        <end position="976"/>
    </location>
</feature>
<protein>
    <submittedName>
        <fullName evidence="4">Zf-C3H1 domain-containing protein</fullName>
    </submittedName>
</protein>
<feature type="compositionally biased region" description="Basic and acidic residues" evidence="2">
    <location>
        <begin position="825"/>
        <end position="835"/>
    </location>
</feature>
<dbReference type="VEuPathDB" id="VectorBase:AATE014281"/>
<feature type="compositionally biased region" description="Low complexity" evidence="2">
    <location>
        <begin position="190"/>
        <end position="204"/>
    </location>
</feature>
<feature type="region of interest" description="Disordered" evidence="2">
    <location>
        <begin position="513"/>
        <end position="687"/>
    </location>
</feature>